<dbReference type="AlphaFoldDB" id="A0A1T5PCU2"/>
<dbReference type="InterPro" id="IPR024981">
    <property type="entry name" value="DUF3887"/>
</dbReference>
<dbReference type="SUPFAM" id="SSF51261">
    <property type="entry name" value="Duplicated hybrid motif"/>
    <property type="match status" value="1"/>
</dbReference>
<protein>
    <recommendedName>
        <fullName evidence="6">Murein DD-endopeptidase MepM and murein hydrolase activator NlpD, contain LysM domain</fullName>
    </recommendedName>
</protein>
<dbReference type="Pfam" id="PF13026">
    <property type="entry name" value="DUF3887"/>
    <property type="match status" value="1"/>
</dbReference>
<gene>
    <name evidence="4" type="ORF">SAMN05660461_6404</name>
</gene>
<evidence type="ECO:0000259" key="2">
    <source>
        <dbReference type="Pfam" id="PF01551"/>
    </source>
</evidence>
<dbReference type="Gene3D" id="2.70.70.10">
    <property type="entry name" value="Glucose Permease (Domain IIA)"/>
    <property type="match status" value="1"/>
</dbReference>
<dbReference type="PANTHER" id="PTHR21666:SF270">
    <property type="entry name" value="MUREIN HYDROLASE ACTIVATOR ENVC"/>
    <property type="match status" value="1"/>
</dbReference>
<dbReference type="InterPro" id="IPR011055">
    <property type="entry name" value="Dup_hybrid_motif"/>
</dbReference>
<feature type="domain" description="DUF3887" evidence="3">
    <location>
        <begin position="31"/>
        <end position="116"/>
    </location>
</feature>
<dbReference type="InterPro" id="IPR050570">
    <property type="entry name" value="Cell_wall_metabolism_enzyme"/>
</dbReference>
<sequence>MNLKSILTILLFLTFTTAFSQTESAENSYTSAKFEKYYNDGQFDSIYAIFSPQAQIALPLDKTVAFLTKLKSNYGNITKRAFLEYKSAFAVYKTTFEKGVLSLSISANKDSAITGLYAKPYEPDTLPVMQRNITAMRLPFKGEWTVFWGGDTKELNYHVVVKFQKNAFDIVINNPEGRSFRTSGKTNEDYYAFGQPIIAPCDGEVVWAVDGVKDNVPGELNPMYVPGNAVLLKTKNKEYVFFAHFKQNSIKVKQGDQIKQGQLIGLCGNSGNSSEPHLHFHLQNAENLNQATGVKCYFEKLEVNGLLKTDYSPIKGDKVREVR</sequence>
<keyword evidence="5" id="KW-1185">Reference proteome</keyword>
<accession>A0A1T5PCU2</accession>
<dbReference type="Pfam" id="PF01551">
    <property type="entry name" value="Peptidase_M23"/>
    <property type="match status" value="1"/>
</dbReference>
<dbReference type="STRING" id="393003.SAMN05660461_6404"/>
<organism evidence="4 5">
    <name type="scientific">Chitinophaga ginsengisegetis</name>
    <dbReference type="NCBI Taxonomy" id="393003"/>
    <lineage>
        <taxon>Bacteria</taxon>
        <taxon>Pseudomonadati</taxon>
        <taxon>Bacteroidota</taxon>
        <taxon>Chitinophagia</taxon>
        <taxon>Chitinophagales</taxon>
        <taxon>Chitinophagaceae</taxon>
        <taxon>Chitinophaga</taxon>
    </lineage>
</organism>
<feature type="signal peptide" evidence="1">
    <location>
        <begin position="1"/>
        <end position="20"/>
    </location>
</feature>
<dbReference type="GO" id="GO:0004222">
    <property type="term" value="F:metalloendopeptidase activity"/>
    <property type="evidence" value="ECO:0007669"/>
    <property type="project" value="TreeGrafter"/>
</dbReference>
<evidence type="ECO:0000256" key="1">
    <source>
        <dbReference type="SAM" id="SignalP"/>
    </source>
</evidence>
<evidence type="ECO:0000313" key="4">
    <source>
        <dbReference type="EMBL" id="SKD10486.1"/>
    </source>
</evidence>
<dbReference type="RefSeq" id="WP_143313766.1">
    <property type="nucleotide sequence ID" value="NZ_FUZZ01000008.1"/>
</dbReference>
<evidence type="ECO:0000259" key="3">
    <source>
        <dbReference type="Pfam" id="PF13026"/>
    </source>
</evidence>
<keyword evidence="1" id="KW-0732">Signal</keyword>
<name>A0A1T5PCU2_9BACT</name>
<feature type="domain" description="M23ase beta-sheet core" evidence="2">
    <location>
        <begin position="194"/>
        <end position="285"/>
    </location>
</feature>
<feature type="chain" id="PRO_5012414181" description="Murein DD-endopeptidase MepM and murein hydrolase activator NlpD, contain LysM domain" evidence="1">
    <location>
        <begin position="21"/>
        <end position="323"/>
    </location>
</feature>
<dbReference type="EMBL" id="FUZZ01000008">
    <property type="protein sequence ID" value="SKD10486.1"/>
    <property type="molecule type" value="Genomic_DNA"/>
</dbReference>
<dbReference type="CDD" id="cd12797">
    <property type="entry name" value="M23_peptidase"/>
    <property type="match status" value="1"/>
</dbReference>
<evidence type="ECO:0008006" key="6">
    <source>
        <dbReference type="Google" id="ProtNLM"/>
    </source>
</evidence>
<dbReference type="Proteomes" id="UP000190166">
    <property type="component" value="Unassembled WGS sequence"/>
</dbReference>
<reference evidence="4 5" key="1">
    <citation type="submission" date="2017-02" db="EMBL/GenBank/DDBJ databases">
        <authorList>
            <person name="Peterson S.W."/>
        </authorList>
    </citation>
    <scope>NUCLEOTIDE SEQUENCE [LARGE SCALE GENOMIC DNA]</scope>
    <source>
        <strain evidence="4 5">DSM 18108</strain>
    </source>
</reference>
<dbReference type="InterPro" id="IPR016047">
    <property type="entry name" value="M23ase_b-sheet_dom"/>
</dbReference>
<dbReference type="PANTHER" id="PTHR21666">
    <property type="entry name" value="PEPTIDASE-RELATED"/>
    <property type="match status" value="1"/>
</dbReference>
<evidence type="ECO:0000313" key="5">
    <source>
        <dbReference type="Proteomes" id="UP000190166"/>
    </source>
</evidence>
<proteinExistence type="predicted"/>